<gene>
    <name evidence="2" type="ORF">BDY17DRAFT_182793</name>
</gene>
<evidence type="ECO:0000313" key="2">
    <source>
        <dbReference type="EMBL" id="KAF2481099.1"/>
    </source>
</evidence>
<accession>A0A6A6PM30</accession>
<proteinExistence type="predicted"/>
<dbReference type="Proteomes" id="UP000799767">
    <property type="component" value="Unassembled WGS sequence"/>
</dbReference>
<dbReference type="RefSeq" id="XP_033587669.1">
    <property type="nucleotide sequence ID" value="XM_033729924.1"/>
</dbReference>
<reference evidence="2" key="1">
    <citation type="journal article" date="2020" name="Stud. Mycol.">
        <title>101 Dothideomycetes genomes: a test case for predicting lifestyles and emergence of pathogens.</title>
        <authorList>
            <person name="Haridas S."/>
            <person name="Albert R."/>
            <person name="Binder M."/>
            <person name="Bloem J."/>
            <person name="Labutti K."/>
            <person name="Salamov A."/>
            <person name="Andreopoulos B."/>
            <person name="Baker S."/>
            <person name="Barry K."/>
            <person name="Bills G."/>
            <person name="Bluhm B."/>
            <person name="Cannon C."/>
            <person name="Castanera R."/>
            <person name="Culley D."/>
            <person name="Daum C."/>
            <person name="Ezra D."/>
            <person name="Gonzalez J."/>
            <person name="Henrissat B."/>
            <person name="Kuo A."/>
            <person name="Liang C."/>
            <person name="Lipzen A."/>
            <person name="Lutzoni F."/>
            <person name="Magnuson J."/>
            <person name="Mondo S."/>
            <person name="Nolan M."/>
            <person name="Ohm R."/>
            <person name="Pangilinan J."/>
            <person name="Park H.-J."/>
            <person name="Ramirez L."/>
            <person name="Alfaro M."/>
            <person name="Sun H."/>
            <person name="Tritt A."/>
            <person name="Yoshinaga Y."/>
            <person name="Zwiers L.-H."/>
            <person name="Turgeon B."/>
            <person name="Goodwin S."/>
            <person name="Spatafora J."/>
            <person name="Crous P."/>
            <person name="Grigoriev I."/>
        </authorList>
    </citation>
    <scope>NUCLEOTIDE SEQUENCE</scope>
    <source>
        <strain evidence="2">CBS 113389</strain>
    </source>
</reference>
<dbReference type="AlphaFoldDB" id="A0A6A6PM30"/>
<sequence>MQAVKLNRTSNALNSLYCSVHSAMKNTMQADDECSEESTRSRGQMEMSRAAAFHHPAVHPSSTTSVSNHPVPLAKTDTGMPRTCLV</sequence>
<keyword evidence="3" id="KW-1185">Reference proteome</keyword>
<feature type="region of interest" description="Disordered" evidence="1">
    <location>
        <begin position="56"/>
        <end position="86"/>
    </location>
</feature>
<name>A0A6A6PM30_9PEZI</name>
<dbReference type="GeneID" id="54470926"/>
<evidence type="ECO:0000313" key="3">
    <source>
        <dbReference type="Proteomes" id="UP000799767"/>
    </source>
</evidence>
<evidence type="ECO:0000256" key="1">
    <source>
        <dbReference type="SAM" id="MobiDB-lite"/>
    </source>
</evidence>
<dbReference type="EMBL" id="MU001638">
    <property type="protein sequence ID" value="KAF2481099.1"/>
    <property type="molecule type" value="Genomic_DNA"/>
</dbReference>
<organism evidence="2 3">
    <name type="scientific">Neohortaea acidophila</name>
    <dbReference type="NCBI Taxonomy" id="245834"/>
    <lineage>
        <taxon>Eukaryota</taxon>
        <taxon>Fungi</taxon>
        <taxon>Dikarya</taxon>
        <taxon>Ascomycota</taxon>
        <taxon>Pezizomycotina</taxon>
        <taxon>Dothideomycetes</taxon>
        <taxon>Dothideomycetidae</taxon>
        <taxon>Mycosphaerellales</taxon>
        <taxon>Teratosphaeriaceae</taxon>
        <taxon>Neohortaea</taxon>
    </lineage>
</organism>
<protein>
    <submittedName>
        <fullName evidence="2">Uncharacterized protein</fullName>
    </submittedName>
</protein>